<dbReference type="PANTHER" id="PTHR13950">
    <property type="entry name" value="RABCONNECTIN-RELATED"/>
    <property type="match status" value="1"/>
</dbReference>
<accession>A0A1I7WD58</accession>
<evidence type="ECO:0000259" key="1">
    <source>
        <dbReference type="Pfam" id="PF12234"/>
    </source>
</evidence>
<dbReference type="PANTHER" id="PTHR13950:SF9">
    <property type="entry name" value="RABCONNECTIN-3A"/>
    <property type="match status" value="1"/>
</dbReference>
<evidence type="ECO:0000313" key="3">
    <source>
        <dbReference type="WBParaSite" id="Hba_02639"/>
    </source>
</evidence>
<feature type="domain" description="RAVE complex protein Rav1 C-terminal" evidence="1">
    <location>
        <begin position="353"/>
        <end position="388"/>
    </location>
</feature>
<keyword evidence="2" id="KW-1185">Reference proteome</keyword>
<dbReference type="AlphaFoldDB" id="A0A1I7WD58"/>
<reference evidence="3" key="1">
    <citation type="submission" date="2016-11" db="UniProtKB">
        <authorList>
            <consortium name="WormBaseParasite"/>
        </authorList>
    </citation>
    <scope>IDENTIFICATION</scope>
</reference>
<organism evidence="2 3">
    <name type="scientific">Heterorhabditis bacteriophora</name>
    <name type="common">Entomopathogenic nematode worm</name>
    <dbReference type="NCBI Taxonomy" id="37862"/>
    <lineage>
        <taxon>Eukaryota</taxon>
        <taxon>Metazoa</taxon>
        <taxon>Ecdysozoa</taxon>
        <taxon>Nematoda</taxon>
        <taxon>Chromadorea</taxon>
        <taxon>Rhabditida</taxon>
        <taxon>Rhabditina</taxon>
        <taxon>Rhabditomorpha</taxon>
        <taxon>Strongyloidea</taxon>
        <taxon>Heterorhabditidae</taxon>
        <taxon>Heterorhabditis</taxon>
    </lineage>
</organism>
<sequence length="610" mass="69367">MFIVSIKDMVRLDWVSTEDGSHILTVGVAANIYLYTQISQDPAQQNVALMKESETSLRRPFLRKASSLVSANNPTNSRLVCFTSLSITRWICSRMLELHSVDGLPPVPTTISWARDGLLIVGMQSEMRVYNQWNLQRKQEEESIKRCGTNPQILTLALSQSHSMLDHFQKKKDIPTNKSRIFIDLMNKLKRKIAVNKSLSRAASMRRMSTVDSIDESGTDQLRSINFEEDSPDYDEIDDIAPLPLYALFSADSESANKMGEKAEAFGGSDEPGYDSLFTSSKLDDVDLDEMLNDSDSLGNRSRNLSGTSEIGKSEGTVSIIFTAAHNRSYIIGIAIFLVLHLFKFKSKKYYIFQLAKAAFQQNQDPMDASLFYLALKKKNVLTHLFKVRITGVVQYARKSYFYMYICLNDISYICLYRQIEINKWPISSCKILVRIIGRSEVLGQSPDEFEILRGKVDDDSTLGHGASRDPFERSMTYWLLKDYARAAHTLVEEAHRDRDNMRTSLSDIFNFYSFLRKHPLVVRQRLADAGAQVGSTEKFLAVGKQLETLITPPERRYIFFYFLFFRTAAEHMAHGCPMLALDVLSRLPKNICMVKDGSLKTLLNGEVYI</sequence>
<dbReference type="InterPro" id="IPR052208">
    <property type="entry name" value="DmX-like/RAVE_component"/>
</dbReference>
<dbReference type="InterPro" id="IPR022033">
    <property type="entry name" value="Rav1p_C"/>
</dbReference>
<name>A0A1I7WD58_HETBA</name>
<proteinExistence type="predicted"/>
<dbReference type="Proteomes" id="UP000095283">
    <property type="component" value="Unplaced"/>
</dbReference>
<dbReference type="WBParaSite" id="Hba_02639">
    <property type="protein sequence ID" value="Hba_02639"/>
    <property type="gene ID" value="Hba_02639"/>
</dbReference>
<evidence type="ECO:0000313" key="2">
    <source>
        <dbReference type="Proteomes" id="UP000095283"/>
    </source>
</evidence>
<dbReference type="GO" id="GO:0007035">
    <property type="term" value="P:vacuolar acidification"/>
    <property type="evidence" value="ECO:0007669"/>
    <property type="project" value="TreeGrafter"/>
</dbReference>
<protein>
    <submittedName>
        <fullName evidence="3">Rav1p_C domain-containing protein</fullName>
    </submittedName>
</protein>
<dbReference type="GO" id="GO:0043291">
    <property type="term" value="C:RAVE complex"/>
    <property type="evidence" value="ECO:0007669"/>
    <property type="project" value="TreeGrafter"/>
</dbReference>
<dbReference type="Pfam" id="PF12234">
    <property type="entry name" value="Rav1p_C"/>
    <property type="match status" value="1"/>
</dbReference>